<dbReference type="RefSeq" id="WP_192819102.1">
    <property type="nucleotide sequence ID" value="NZ_CP062310.1"/>
</dbReference>
<gene>
    <name evidence="1" type="ORF">IG193_01300</name>
</gene>
<organism evidence="1 2">
    <name type="scientific">Infirmifilum lucidum</name>
    <dbReference type="NCBI Taxonomy" id="2776706"/>
    <lineage>
        <taxon>Archaea</taxon>
        <taxon>Thermoproteota</taxon>
        <taxon>Thermoprotei</taxon>
        <taxon>Thermofilales</taxon>
        <taxon>Thermofilaceae</taxon>
        <taxon>Infirmifilum</taxon>
    </lineage>
</organism>
<evidence type="ECO:0000313" key="2">
    <source>
        <dbReference type="Proteomes" id="UP000594121"/>
    </source>
</evidence>
<dbReference type="GeneID" id="59148490"/>
<dbReference type="Proteomes" id="UP000594121">
    <property type="component" value="Chromosome"/>
</dbReference>
<reference evidence="1 2" key="1">
    <citation type="submission" date="2020-10" db="EMBL/GenBank/DDBJ databases">
        <title>Thermofilum lucidum 3507LT sp. nov. a novel member of Thermofilaceae family isolated from Chile hot spring, and proposal of description order Thermofilales.</title>
        <authorList>
            <person name="Zayulina K.S."/>
            <person name="Elcheninov A.G."/>
            <person name="Toshchakov S.V."/>
            <person name="Kublanov I.V."/>
        </authorList>
    </citation>
    <scope>NUCLEOTIDE SEQUENCE [LARGE SCALE GENOMIC DNA]</scope>
    <source>
        <strain evidence="1 2">3507LT</strain>
    </source>
</reference>
<sequence>MEIQRVNLVYRSGEEEYLTGGAVHLASLTRIHGKILGFAELAHVDKRAFLWPGWIKVEPIA</sequence>
<dbReference type="AlphaFoldDB" id="A0A7L9FH57"/>
<dbReference type="EMBL" id="CP062310">
    <property type="protein sequence ID" value="QOJ79130.1"/>
    <property type="molecule type" value="Genomic_DNA"/>
</dbReference>
<protein>
    <submittedName>
        <fullName evidence="1">Uncharacterized protein</fullName>
    </submittedName>
</protein>
<dbReference type="InParanoid" id="A0A7L9FH57"/>
<accession>A0A7L9FH57</accession>
<evidence type="ECO:0000313" key="1">
    <source>
        <dbReference type="EMBL" id="QOJ79130.1"/>
    </source>
</evidence>
<name>A0A7L9FH57_9CREN</name>
<keyword evidence="2" id="KW-1185">Reference proteome</keyword>
<proteinExistence type="predicted"/>
<dbReference type="KEGG" id="thel:IG193_01300"/>